<accession>A0ABD2I919</accession>
<comment type="caution">
    <text evidence="1">The sequence shown here is derived from an EMBL/GenBank/DDBJ whole genome shotgun (WGS) entry which is preliminary data.</text>
</comment>
<dbReference type="AlphaFoldDB" id="A0ABD2I919"/>
<protein>
    <submittedName>
        <fullName evidence="1">Uncharacterized protein</fullName>
    </submittedName>
</protein>
<evidence type="ECO:0000313" key="2">
    <source>
        <dbReference type="Proteomes" id="UP001620645"/>
    </source>
</evidence>
<name>A0ABD2I919_HETSC</name>
<keyword evidence="2" id="KW-1185">Reference proteome</keyword>
<dbReference type="Proteomes" id="UP001620645">
    <property type="component" value="Unassembled WGS sequence"/>
</dbReference>
<proteinExistence type="predicted"/>
<gene>
    <name evidence="1" type="ORF">niasHS_012601</name>
</gene>
<evidence type="ECO:0000313" key="1">
    <source>
        <dbReference type="EMBL" id="KAL3075771.1"/>
    </source>
</evidence>
<organism evidence="1 2">
    <name type="scientific">Heterodera schachtii</name>
    <name type="common">Sugarbeet cyst nematode worm</name>
    <name type="synonym">Tylenchus schachtii</name>
    <dbReference type="NCBI Taxonomy" id="97005"/>
    <lineage>
        <taxon>Eukaryota</taxon>
        <taxon>Metazoa</taxon>
        <taxon>Ecdysozoa</taxon>
        <taxon>Nematoda</taxon>
        <taxon>Chromadorea</taxon>
        <taxon>Rhabditida</taxon>
        <taxon>Tylenchina</taxon>
        <taxon>Tylenchomorpha</taxon>
        <taxon>Tylenchoidea</taxon>
        <taxon>Heteroderidae</taxon>
        <taxon>Heteroderinae</taxon>
        <taxon>Heterodera</taxon>
    </lineage>
</organism>
<sequence>MADQIVQWPEARCIVNRPHGKRPRRQHQIIQPRILLDSALVGQIKMLEEEKKKHLARIAELEKQQSCESTDMNTKTTCSMNSRTSVAALRQFGSDCAID</sequence>
<dbReference type="EMBL" id="JBICCN010000348">
    <property type="protein sequence ID" value="KAL3075771.1"/>
    <property type="molecule type" value="Genomic_DNA"/>
</dbReference>
<reference evidence="1 2" key="1">
    <citation type="submission" date="2024-10" db="EMBL/GenBank/DDBJ databases">
        <authorList>
            <person name="Kim D."/>
        </authorList>
    </citation>
    <scope>NUCLEOTIDE SEQUENCE [LARGE SCALE GENOMIC DNA]</scope>
    <source>
        <strain evidence="1">Taebaek</strain>
    </source>
</reference>